<dbReference type="OrthoDB" id="6611873at2759"/>
<proteinExistence type="predicted"/>
<keyword evidence="3" id="KW-1185">Reference proteome</keyword>
<sequence length="380" mass="43471">MAPKTKLYKNRQKLSYIHNNNYVKKLNRSIAINAKLRNRIEELSSQNKELSITRNSLLLVKLSLENENNSLKNANIQQTAMHRAISKKHELIEQNLQKCIPALVTLSQCIPSIMEDIHTIRKFDTLSEIQTTEKKERQTKTVRPMINGMTINQPAVSLRRLEMSPIVESPVIQSPKTENYNSEQTPKRPRKSLFRVSPQCNLNLEPYVRLKDVAVMLKNSKSVQNSKSPNRQLNEDLGEGPSYLYNQSSQNPDIHNTEHQSDNSLVSNATPLSDSKKTLTLNEVHTDKSTNTSNFSLNNTFLENERPPSELISPETSILKNITIRKRRTRKSNETMIASDINDSTDSINSTTSTTSTRSRRGTAKINYKEMELRTKLRRN</sequence>
<evidence type="ECO:0000256" key="2">
    <source>
        <dbReference type="SAM" id="MobiDB-lite"/>
    </source>
</evidence>
<evidence type="ECO:0000313" key="4">
    <source>
        <dbReference type="RefSeq" id="XP_025422880.1"/>
    </source>
</evidence>
<evidence type="ECO:0000313" key="5">
    <source>
        <dbReference type="RefSeq" id="XP_025422881.1"/>
    </source>
</evidence>
<dbReference type="RefSeq" id="XP_025422880.1">
    <property type="nucleotide sequence ID" value="XM_025567095.1"/>
</dbReference>
<name>A0A8B8GJW1_9HEMI</name>
<dbReference type="GeneID" id="112692419"/>
<keyword evidence="1" id="KW-0175">Coiled coil</keyword>
<evidence type="ECO:0000313" key="3">
    <source>
        <dbReference type="Proteomes" id="UP000694846"/>
    </source>
</evidence>
<reference evidence="4 5" key="1">
    <citation type="submission" date="2025-04" db="UniProtKB">
        <authorList>
            <consortium name="RefSeq"/>
        </authorList>
    </citation>
    <scope>IDENTIFICATION</scope>
    <source>
        <tissue evidence="4 5">Whole body</tissue>
    </source>
</reference>
<accession>A0A8B8GJW1</accession>
<feature type="compositionally biased region" description="Low complexity" evidence="2">
    <location>
        <begin position="342"/>
        <end position="357"/>
    </location>
</feature>
<feature type="compositionally biased region" description="Polar residues" evidence="2">
    <location>
        <begin position="221"/>
        <end position="232"/>
    </location>
</feature>
<protein>
    <submittedName>
        <fullName evidence="4 5">Uncharacterized protein LOC112692419</fullName>
    </submittedName>
</protein>
<dbReference type="RefSeq" id="XP_025422881.1">
    <property type="nucleotide sequence ID" value="XM_025567096.1"/>
</dbReference>
<feature type="region of interest" description="Disordered" evidence="2">
    <location>
        <begin position="221"/>
        <end position="274"/>
    </location>
</feature>
<dbReference type="Proteomes" id="UP000694846">
    <property type="component" value="Unplaced"/>
</dbReference>
<dbReference type="AlphaFoldDB" id="A0A8B8GJW1"/>
<feature type="compositionally biased region" description="Polar residues" evidence="2">
    <location>
        <begin position="244"/>
        <end position="254"/>
    </location>
</feature>
<evidence type="ECO:0000256" key="1">
    <source>
        <dbReference type="SAM" id="Coils"/>
    </source>
</evidence>
<organism evidence="3 5">
    <name type="scientific">Sipha flava</name>
    <name type="common">yellow sugarcane aphid</name>
    <dbReference type="NCBI Taxonomy" id="143950"/>
    <lineage>
        <taxon>Eukaryota</taxon>
        <taxon>Metazoa</taxon>
        <taxon>Ecdysozoa</taxon>
        <taxon>Arthropoda</taxon>
        <taxon>Hexapoda</taxon>
        <taxon>Insecta</taxon>
        <taxon>Pterygota</taxon>
        <taxon>Neoptera</taxon>
        <taxon>Paraneoptera</taxon>
        <taxon>Hemiptera</taxon>
        <taxon>Sternorrhyncha</taxon>
        <taxon>Aphidomorpha</taxon>
        <taxon>Aphidoidea</taxon>
        <taxon>Aphididae</taxon>
        <taxon>Sipha</taxon>
    </lineage>
</organism>
<feature type="compositionally biased region" description="Polar residues" evidence="2">
    <location>
        <begin position="172"/>
        <end position="184"/>
    </location>
</feature>
<feature type="region of interest" description="Disordered" evidence="2">
    <location>
        <begin position="342"/>
        <end position="364"/>
    </location>
</feature>
<feature type="compositionally biased region" description="Polar residues" evidence="2">
    <location>
        <begin position="262"/>
        <end position="274"/>
    </location>
</feature>
<feature type="coiled-coil region" evidence="1">
    <location>
        <begin position="26"/>
        <end position="53"/>
    </location>
</feature>
<feature type="region of interest" description="Disordered" evidence="2">
    <location>
        <begin position="172"/>
        <end position="194"/>
    </location>
</feature>
<gene>
    <name evidence="4 5" type="primary">LOC112692419</name>
</gene>